<reference evidence="3 4" key="1">
    <citation type="submission" date="2019-07" db="EMBL/GenBank/DDBJ databases">
        <title>Full genome sequence of Humibacter sp. WJ7-1.</title>
        <authorList>
            <person name="Im W.-T."/>
        </authorList>
    </citation>
    <scope>NUCLEOTIDE SEQUENCE [LARGE SCALE GENOMIC DNA]</scope>
    <source>
        <strain evidence="3 4">WJ7-1</strain>
    </source>
</reference>
<feature type="transmembrane region" description="Helical" evidence="2">
    <location>
        <begin position="99"/>
        <end position="117"/>
    </location>
</feature>
<protein>
    <submittedName>
        <fullName evidence="3">Uncharacterized protein</fullName>
    </submittedName>
</protein>
<feature type="transmembrane region" description="Helical" evidence="2">
    <location>
        <begin position="77"/>
        <end position="93"/>
    </location>
</feature>
<feature type="compositionally biased region" description="Low complexity" evidence="1">
    <location>
        <begin position="241"/>
        <end position="281"/>
    </location>
</feature>
<dbReference type="AlphaFoldDB" id="A0A5B8M2J8"/>
<feature type="region of interest" description="Disordered" evidence="1">
    <location>
        <begin position="123"/>
        <end position="186"/>
    </location>
</feature>
<organism evidence="3 4">
    <name type="scientific">Humibacter ginsenosidimutans</name>
    <dbReference type="NCBI Taxonomy" id="2599293"/>
    <lineage>
        <taxon>Bacteria</taxon>
        <taxon>Bacillati</taxon>
        <taxon>Actinomycetota</taxon>
        <taxon>Actinomycetes</taxon>
        <taxon>Micrococcales</taxon>
        <taxon>Microbacteriaceae</taxon>
        <taxon>Humibacter</taxon>
    </lineage>
</organism>
<keyword evidence="2" id="KW-0472">Membrane</keyword>
<feature type="transmembrane region" description="Helical" evidence="2">
    <location>
        <begin position="190"/>
        <end position="211"/>
    </location>
</feature>
<gene>
    <name evidence="3" type="ORF">FPZ11_06555</name>
</gene>
<evidence type="ECO:0000313" key="3">
    <source>
        <dbReference type="EMBL" id="QDZ14466.1"/>
    </source>
</evidence>
<dbReference type="Proteomes" id="UP000320216">
    <property type="component" value="Chromosome"/>
</dbReference>
<keyword evidence="4" id="KW-1185">Reference proteome</keyword>
<dbReference type="EMBL" id="CP042305">
    <property type="protein sequence ID" value="QDZ14466.1"/>
    <property type="molecule type" value="Genomic_DNA"/>
</dbReference>
<dbReference type="Pfam" id="PF19609">
    <property type="entry name" value="DUF6114"/>
    <property type="match status" value="1"/>
</dbReference>
<name>A0A5B8M2J8_9MICO</name>
<feature type="transmembrane region" description="Helical" evidence="2">
    <location>
        <begin position="53"/>
        <end position="72"/>
    </location>
</feature>
<keyword evidence="2" id="KW-1133">Transmembrane helix</keyword>
<sequence>MDDDSRTPRSFAQWYRTRPFIGGVLTVLGGVELLFSGQFTVGSLRMQVGIEGFQATLIPIVLVLVGVLATLMPQHRIFYGVIGLAVGLYSLIGVNLGGFFVGMVLACVGGVMIVSWMPRHDETRQQESDTIAGSDRGQQRRADVESLLSESADQNERSDQSDLLDQSERSDQNTASTGIAGSQRRARRRAAGGALAIALTVTTAVGLTAGMPQSASAAEPAGVCILGFIGDCPSPSPTPSTAPTSTAQPSGGATDPGTSTSGGSSSSTSGATASSSPAGPTLVAPASSAPVFTGKPALLQGSSLSFSGLRYLGLATVRLSDGSTATVLKLSMDSVTIPGFRLDTRDASGSGTDTVATQMAFSGGVDTYCASLKGIMQNGDAVEYDIKHPPSTNGSVPVTRIISLEVFGITGGSSVLTGFHEMIS</sequence>
<feature type="region of interest" description="Disordered" evidence="1">
    <location>
        <begin position="235"/>
        <end position="282"/>
    </location>
</feature>
<evidence type="ECO:0000313" key="4">
    <source>
        <dbReference type="Proteomes" id="UP000320216"/>
    </source>
</evidence>
<feature type="transmembrane region" description="Helical" evidence="2">
    <location>
        <begin position="20"/>
        <end position="41"/>
    </location>
</feature>
<dbReference type="InterPro" id="IPR046096">
    <property type="entry name" value="DUF6114"/>
</dbReference>
<keyword evidence="2" id="KW-0812">Transmembrane</keyword>
<feature type="compositionally biased region" description="Basic and acidic residues" evidence="1">
    <location>
        <begin position="154"/>
        <end position="171"/>
    </location>
</feature>
<dbReference type="RefSeq" id="WP_146319394.1">
    <property type="nucleotide sequence ID" value="NZ_CP042305.1"/>
</dbReference>
<dbReference type="OrthoDB" id="3535986at2"/>
<evidence type="ECO:0000256" key="1">
    <source>
        <dbReference type="SAM" id="MobiDB-lite"/>
    </source>
</evidence>
<dbReference type="KEGG" id="huw:FPZ11_06555"/>
<proteinExistence type="predicted"/>
<accession>A0A5B8M2J8</accession>
<evidence type="ECO:0000256" key="2">
    <source>
        <dbReference type="SAM" id="Phobius"/>
    </source>
</evidence>